<name>A0A151I441_9HYME</name>
<protein>
    <submittedName>
        <fullName evidence="2">Uncharacterized protein</fullName>
    </submittedName>
</protein>
<dbReference type="Proteomes" id="UP000078540">
    <property type="component" value="Unassembled WGS sequence"/>
</dbReference>
<feature type="compositionally biased region" description="Basic and acidic residues" evidence="1">
    <location>
        <begin position="44"/>
        <end position="57"/>
    </location>
</feature>
<proteinExistence type="predicted"/>
<evidence type="ECO:0000313" key="3">
    <source>
        <dbReference type="Proteomes" id="UP000078540"/>
    </source>
</evidence>
<dbReference type="EMBL" id="KQ976461">
    <property type="protein sequence ID" value="KYM84679.1"/>
    <property type="molecule type" value="Genomic_DNA"/>
</dbReference>
<feature type="region of interest" description="Disordered" evidence="1">
    <location>
        <begin position="1"/>
        <end position="57"/>
    </location>
</feature>
<feature type="compositionally biased region" description="Low complexity" evidence="1">
    <location>
        <begin position="133"/>
        <end position="146"/>
    </location>
</feature>
<feature type="region of interest" description="Disordered" evidence="1">
    <location>
        <begin position="128"/>
        <end position="216"/>
    </location>
</feature>
<reference evidence="2 3" key="1">
    <citation type="submission" date="2015-09" db="EMBL/GenBank/DDBJ databases">
        <title>Atta colombica WGS genome.</title>
        <authorList>
            <person name="Nygaard S."/>
            <person name="Hu H."/>
            <person name="Boomsma J."/>
            <person name="Zhang G."/>
        </authorList>
    </citation>
    <scope>NUCLEOTIDE SEQUENCE [LARGE SCALE GENOMIC DNA]</scope>
    <source>
        <strain evidence="2">Treedump-2</strain>
        <tissue evidence="2">Whole body</tissue>
    </source>
</reference>
<keyword evidence="3" id="KW-1185">Reference proteome</keyword>
<evidence type="ECO:0000256" key="1">
    <source>
        <dbReference type="SAM" id="MobiDB-lite"/>
    </source>
</evidence>
<organism evidence="2 3">
    <name type="scientific">Atta colombica</name>
    <dbReference type="NCBI Taxonomy" id="520822"/>
    <lineage>
        <taxon>Eukaryota</taxon>
        <taxon>Metazoa</taxon>
        <taxon>Ecdysozoa</taxon>
        <taxon>Arthropoda</taxon>
        <taxon>Hexapoda</taxon>
        <taxon>Insecta</taxon>
        <taxon>Pterygota</taxon>
        <taxon>Neoptera</taxon>
        <taxon>Endopterygota</taxon>
        <taxon>Hymenoptera</taxon>
        <taxon>Apocrita</taxon>
        <taxon>Aculeata</taxon>
        <taxon>Formicoidea</taxon>
        <taxon>Formicidae</taxon>
        <taxon>Myrmicinae</taxon>
        <taxon>Atta</taxon>
    </lineage>
</organism>
<accession>A0A151I441</accession>
<sequence>MQRRDINKRLSFAEAENGQKDRNKEEVEEEREPATKKGINKSGSECEGKKERERGRGESAAPGIYLFTSPIRCTVRNCSAKNCCNVGSGNARQMLRPFPSRIRSTGRNIAAATGCDARGSLPYRVASRRVAPRRAAPLRSAPDPSSKSPPLTSAERARLTSVRARPESSCVARNDGTRQRAGGERARAQTRPGRRGKAAKARQSGAVRRTPDGTDRPAAVARVYALQLIRVRVSSTNLPREED</sequence>
<evidence type="ECO:0000313" key="2">
    <source>
        <dbReference type="EMBL" id="KYM84679.1"/>
    </source>
</evidence>
<gene>
    <name evidence="2" type="ORF">ALC53_05072</name>
</gene>
<feature type="compositionally biased region" description="Basic and acidic residues" evidence="1">
    <location>
        <begin position="175"/>
        <end position="187"/>
    </location>
</feature>
<dbReference type="AlphaFoldDB" id="A0A151I441"/>